<feature type="transmembrane region" description="Helical" evidence="1">
    <location>
        <begin position="12"/>
        <end position="30"/>
    </location>
</feature>
<organism evidence="3 4">
    <name type="scientific">Levilactobacillus hammesii DSM 16381</name>
    <dbReference type="NCBI Taxonomy" id="1423753"/>
    <lineage>
        <taxon>Bacteria</taxon>
        <taxon>Bacillati</taxon>
        <taxon>Bacillota</taxon>
        <taxon>Bacilli</taxon>
        <taxon>Lactobacillales</taxon>
        <taxon>Lactobacillaceae</taxon>
        <taxon>Levilactobacillus</taxon>
    </lineage>
</organism>
<sequence>MKTIKTGIDAPAVPISYELVGIVFLINAAFVKPDQGRGGVILAGVVFIVAGLIFLRTSLVGKQRIWTKLLTEVGVESTGQALDLGCGHGAVLNQVAQRLTLPGTVTGVDLWRSRDQSQNSLAVTRANLKVWGVSDRTSLVTANMTELPMAEAQFDLVTTSFALHNIKPAAQREQALREAVRVLKSTGTLLIVDTGHNRHEYQRVLEQLDCHVLRARRLGINGWWTGPWMASYELWAVKN</sequence>
<keyword evidence="3" id="KW-0808">Transferase</keyword>
<dbReference type="InterPro" id="IPR029063">
    <property type="entry name" value="SAM-dependent_MTases_sf"/>
</dbReference>
<comment type="caution">
    <text evidence="3">The sequence shown here is derived from an EMBL/GenBank/DDBJ whole genome shotgun (WGS) entry which is preliminary data.</text>
</comment>
<dbReference type="Pfam" id="PF08241">
    <property type="entry name" value="Methyltransf_11"/>
    <property type="match status" value="1"/>
</dbReference>
<feature type="transmembrane region" description="Helical" evidence="1">
    <location>
        <begin position="36"/>
        <end position="55"/>
    </location>
</feature>
<dbReference type="AlphaFoldDB" id="A0A0R1URC4"/>
<evidence type="ECO:0000256" key="1">
    <source>
        <dbReference type="SAM" id="Phobius"/>
    </source>
</evidence>
<dbReference type="SUPFAM" id="SSF53335">
    <property type="entry name" value="S-adenosyl-L-methionine-dependent methyltransferases"/>
    <property type="match status" value="1"/>
</dbReference>
<dbReference type="InterPro" id="IPR013216">
    <property type="entry name" value="Methyltransf_11"/>
</dbReference>
<protein>
    <submittedName>
        <fullName evidence="3">Methyltransferase family protein</fullName>
    </submittedName>
</protein>
<dbReference type="PANTHER" id="PTHR45277">
    <property type="entry name" value="EXPRESSED PROTEIN"/>
    <property type="match status" value="1"/>
</dbReference>
<evidence type="ECO:0000313" key="4">
    <source>
        <dbReference type="Proteomes" id="UP000051580"/>
    </source>
</evidence>
<keyword evidence="3" id="KW-0489">Methyltransferase</keyword>
<dbReference type="EMBL" id="AZFS01000045">
    <property type="protein sequence ID" value="KRL95703.1"/>
    <property type="molecule type" value="Genomic_DNA"/>
</dbReference>
<keyword evidence="1" id="KW-0472">Membrane</keyword>
<dbReference type="RefSeq" id="WP_057732709.1">
    <property type="nucleotide sequence ID" value="NZ_AZFS01000045.1"/>
</dbReference>
<keyword evidence="1" id="KW-0812">Transmembrane</keyword>
<dbReference type="PANTHER" id="PTHR45277:SF1">
    <property type="entry name" value="EXPRESSED PROTEIN"/>
    <property type="match status" value="1"/>
</dbReference>
<dbReference type="CDD" id="cd02440">
    <property type="entry name" value="AdoMet_MTases"/>
    <property type="match status" value="1"/>
</dbReference>
<accession>A0A0R1URC4</accession>
<feature type="domain" description="Methyltransferase type 11" evidence="2">
    <location>
        <begin position="82"/>
        <end position="191"/>
    </location>
</feature>
<evidence type="ECO:0000313" key="3">
    <source>
        <dbReference type="EMBL" id="KRL95703.1"/>
    </source>
</evidence>
<dbReference type="GO" id="GO:0032259">
    <property type="term" value="P:methylation"/>
    <property type="evidence" value="ECO:0007669"/>
    <property type="project" value="UniProtKB-KW"/>
</dbReference>
<dbReference type="OrthoDB" id="43862at2"/>
<dbReference type="STRING" id="1423753.FD28_GL002191"/>
<dbReference type="Gene3D" id="3.40.50.150">
    <property type="entry name" value="Vaccinia Virus protein VP39"/>
    <property type="match status" value="1"/>
</dbReference>
<dbReference type="PATRIC" id="fig|1423753.3.peg.2300"/>
<reference evidence="3 4" key="1">
    <citation type="journal article" date="2015" name="Genome Announc.">
        <title>Expanding the biotechnology potential of lactobacilli through comparative genomics of 213 strains and associated genera.</title>
        <authorList>
            <person name="Sun Z."/>
            <person name="Harris H.M."/>
            <person name="McCann A."/>
            <person name="Guo C."/>
            <person name="Argimon S."/>
            <person name="Zhang W."/>
            <person name="Yang X."/>
            <person name="Jeffery I.B."/>
            <person name="Cooney J.C."/>
            <person name="Kagawa T.F."/>
            <person name="Liu W."/>
            <person name="Song Y."/>
            <person name="Salvetti E."/>
            <person name="Wrobel A."/>
            <person name="Rasinkangas P."/>
            <person name="Parkhill J."/>
            <person name="Rea M.C."/>
            <person name="O'Sullivan O."/>
            <person name="Ritari J."/>
            <person name="Douillard F.P."/>
            <person name="Paul Ross R."/>
            <person name="Yang R."/>
            <person name="Briner A.E."/>
            <person name="Felis G.E."/>
            <person name="de Vos W.M."/>
            <person name="Barrangou R."/>
            <person name="Klaenhammer T.R."/>
            <person name="Caufield P.W."/>
            <person name="Cui Y."/>
            <person name="Zhang H."/>
            <person name="O'Toole P.W."/>
        </authorList>
    </citation>
    <scope>NUCLEOTIDE SEQUENCE [LARGE SCALE GENOMIC DNA]</scope>
    <source>
        <strain evidence="3 4">DSM 16381</strain>
    </source>
</reference>
<gene>
    <name evidence="3" type="ORF">FD28_GL002191</name>
</gene>
<keyword evidence="1" id="KW-1133">Transmembrane helix</keyword>
<proteinExistence type="predicted"/>
<evidence type="ECO:0000259" key="2">
    <source>
        <dbReference type="Pfam" id="PF08241"/>
    </source>
</evidence>
<name>A0A0R1URC4_9LACO</name>
<dbReference type="Proteomes" id="UP000051580">
    <property type="component" value="Unassembled WGS sequence"/>
</dbReference>
<keyword evidence="4" id="KW-1185">Reference proteome</keyword>
<dbReference type="GO" id="GO:0008757">
    <property type="term" value="F:S-adenosylmethionine-dependent methyltransferase activity"/>
    <property type="evidence" value="ECO:0007669"/>
    <property type="project" value="InterPro"/>
</dbReference>